<organism evidence="1 2">
    <name type="scientific">Populus alba x Populus x berolinensis</name>
    <dbReference type="NCBI Taxonomy" id="444605"/>
    <lineage>
        <taxon>Eukaryota</taxon>
        <taxon>Viridiplantae</taxon>
        <taxon>Streptophyta</taxon>
        <taxon>Embryophyta</taxon>
        <taxon>Tracheophyta</taxon>
        <taxon>Spermatophyta</taxon>
        <taxon>Magnoliopsida</taxon>
        <taxon>eudicotyledons</taxon>
        <taxon>Gunneridae</taxon>
        <taxon>Pentapetalae</taxon>
        <taxon>rosids</taxon>
        <taxon>fabids</taxon>
        <taxon>Malpighiales</taxon>
        <taxon>Salicaceae</taxon>
        <taxon>Saliceae</taxon>
        <taxon>Populus</taxon>
    </lineage>
</organism>
<name>A0AAD6PUC4_9ROSI</name>
<comment type="caution">
    <text evidence="1">The sequence shown here is derived from an EMBL/GenBank/DDBJ whole genome shotgun (WGS) entry which is preliminary data.</text>
</comment>
<keyword evidence="2" id="KW-1185">Reference proteome</keyword>
<reference evidence="1" key="1">
    <citation type="journal article" date="2023" name="Mol. Ecol. Resour.">
        <title>Chromosome-level genome assembly of a triploid poplar Populus alba 'Berolinensis'.</title>
        <authorList>
            <person name="Chen S."/>
            <person name="Yu Y."/>
            <person name="Wang X."/>
            <person name="Wang S."/>
            <person name="Zhang T."/>
            <person name="Zhou Y."/>
            <person name="He R."/>
            <person name="Meng N."/>
            <person name="Wang Y."/>
            <person name="Liu W."/>
            <person name="Liu Z."/>
            <person name="Liu J."/>
            <person name="Guo Q."/>
            <person name="Huang H."/>
            <person name="Sederoff R.R."/>
            <person name="Wang G."/>
            <person name="Qu G."/>
            <person name="Chen S."/>
        </authorList>
    </citation>
    <scope>NUCLEOTIDE SEQUENCE</scope>
    <source>
        <strain evidence="1">SC-2020</strain>
    </source>
</reference>
<gene>
    <name evidence="1" type="ORF">NC653_038548</name>
</gene>
<protein>
    <submittedName>
        <fullName evidence="1">Uncharacterized protein</fullName>
    </submittedName>
</protein>
<dbReference type="EMBL" id="JAQIZT010000017">
    <property type="protein sequence ID" value="KAJ6960549.1"/>
    <property type="molecule type" value="Genomic_DNA"/>
</dbReference>
<dbReference type="Proteomes" id="UP001164929">
    <property type="component" value="Chromosome 17"/>
</dbReference>
<evidence type="ECO:0000313" key="2">
    <source>
        <dbReference type="Proteomes" id="UP001164929"/>
    </source>
</evidence>
<dbReference type="AlphaFoldDB" id="A0AAD6PUC4"/>
<evidence type="ECO:0000313" key="1">
    <source>
        <dbReference type="EMBL" id="KAJ6960549.1"/>
    </source>
</evidence>
<sequence>MPKDLQRLRIMPAGYICKRRITKQH</sequence>
<accession>A0AAD6PUC4</accession>
<proteinExistence type="predicted"/>